<keyword evidence="2 5" id="KW-0812">Transmembrane</keyword>
<comment type="caution">
    <text evidence="6">The sequence shown here is derived from an EMBL/GenBank/DDBJ whole genome shotgun (WGS) entry which is preliminary data.</text>
</comment>
<evidence type="ECO:0000256" key="1">
    <source>
        <dbReference type="ARBA" id="ARBA00004370"/>
    </source>
</evidence>
<comment type="subcellular location">
    <subcellularLocation>
        <location evidence="1">Membrane</location>
    </subcellularLocation>
</comment>
<dbReference type="OrthoDB" id="7743618at2"/>
<organism evidence="6 7">
    <name type="scientific">Zymomonas mobilis</name>
    <dbReference type="NCBI Taxonomy" id="542"/>
    <lineage>
        <taxon>Bacteria</taxon>
        <taxon>Pseudomonadati</taxon>
        <taxon>Pseudomonadota</taxon>
        <taxon>Alphaproteobacteria</taxon>
        <taxon>Sphingomonadales</taxon>
        <taxon>Zymomonadaceae</taxon>
        <taxon>Zymomonas</taxon>
    </lineage>
</organism>
<evidence type="ECO:0000256" key="4">
    <source>
        <dbReference type="ARBA" id="ARBA00023136"/>
    </source>
</evidence>
<evidence type="ECO:0000313" key="6">
    <source>
        <dbReference type="EMBL" id="TQL16923.1"/>
    </source>
</evidence>
<dbReference type="EMBL" id="VFOF01000001">
    <property type="protein sequence ID" value="TQL16923.1"/>
    <property type="molecule type" value="Genomic_DNA"/>
</dbReference>
<dbReference type="Gene3D" id="1.20.120.550">
    <property type="entry name" value="Membrane associated eicosanoid/glutathione metabolism-like domain"/>
    <property type="match status" value="1"/>
</dbReference>
<feature type="transmembrane region" description="Helical" evidence="5">
    <location>
        <begin position="60"/>
        <end position="79"/>
    </location>
</feature>
<dbReference type="InterPro" id="IPR001129">
    <property type="entry name" value="Membr-assoc_MAPEG"/>
</dbReference>
<evidence type="ECO:0000256" key="2">
    <source>
        <dbReference type="ARBA" id="ARBA00022692"/>
    </source>
</evidence>
<dbReference type="InterPro" id="IPR023352">
    <property type="entry name" value="MAPEG-like_dom_sf"/>
</dbReference>
<dbReference type="SUPFAM" id="SSF161084">
    <property type="entry name" value="MAPEG domain-like"/>
    <property type="match status" value="1"/>
</dbReference>
<sequence length="132" mass="14823">MTKPPEFYLLGIVLLLALLQIFLAAHFKTRQYGYKWNVGTRDETLPPPSPMAGRLSRAQANLFETLPLFIGALLANLYLGHNGYYSEITAELYVGSRLIYLPLYAFGVPYLRSIIWIAGIIGLIGQIILIFC</sequence>
<feature type="transmembrane region" description="Helical" evidence="5">
    <location>
        <begin position="110"/>
        <end position="131"/>
    </location>
</feature>
<proteinExistence type="predicted"/>
<dbReference type="AlphaFoldDB" id="A0A542W070"/>
<reference evidence="6 7" key="1">
    <citation type="submission" date="2019-06" db="EMBL/GenBank/DDBJ databases">
        <title>Genome sequencing of Zymomonas mobilis strains for genetic engineering and biofuel applications.</title>
        <authorList>
            <person name="Teravest M."/>
        </authorList>
    </citation>
    <scope>NUCLEOTIDE SEQUENCE [LARGE SCALE GENOMIC DNA]</scope>
    <source>
        <strain evidence="6 7">AN0101</strain>
    </source>
</reference>
<evidence type="ECO:0000256" key="5">
    <source>
        <dbReference type="SAM" id="Phobius"/>
    </source>
</evidence>
<dbReference type="Pfam" id="PF01124">
    <property type="entry name" value="MAPEG"/>
    <property type="match status" value="1"/>
</dbReference>
<dbReference type="RefSeq" id="WP_141919312.1">
    <property type="nucleotide sequence ID" value="NZ_VFOF01000001.1"/>
</dbReference>
<accession>A0A542W070</accession>
<dbReference type="PANTHER" id="PTHR35371">
    <property type="entry name" value="INNER MEMBRANE PROTEIN"/>
    <property type="match status" value="1"/>
</dbReference>
<dbReference type="PANTHER" id="PTHR35371:SF1">
    <property type="entry name" value="BLR7753 PROTEIN"/>
    <property type="match status" value="1"/>
</dbReference>
<gene>
    <name evidence="6" type="ORF">FBY58_0474</name>
</gene>
<dbReference type="GO" id="GO:0016020">
    <property type="term" value="C:membrane"/>
    <property type="evidence" value="ECO:0007669"/>
    <property type="project" value="UniProtKB-SubCell"/>
</dbReference>
<keyword evidence="4 5" id="KW-0472">Membrane</keyword>
<dbReference type="Proteomes" id="UP000316887">
    <property type="component" value="Unassembled WGS sequence"/>
</dbReference>
<evidence type="ECO:0000256" key="3">
    <source>
        <dbReference type="ARBA" id="ARBA00022989"/>
    </source>
</evidence>
<name>A0A542W070_ZYMMB</name>
<keyword evidence="3 5" id="KW-1133">Transmembrane helix</keyword>
<feature type="transmembrane region" description="Helical" evidence="5">
    <location>
        <begin position="6"/>
        <end position="25"/>
    </location>
</feature>
<evidence type="ECO:0000313" key="7">
    <source>
        <dbReference type="Proteomes" id="UP000316887"/>
    </source>
</evidence>
<protein>
    <submittedName>
        <fullName evidence="6">Putative MAPEG superfamily protein</fullName>
    </submittedName>
</protein>